<accession>A0A9P4HD24</accession>
<gene>
    <name evidence="1" type="ORF">EK21DRAFT_88097</name>
</gene>
<evidence type="ECO:0000313" key="2">
    <source>
        <dbReference type="Proteomes" id="UP000799777"/>
    </source>
</evidence>
<dbReference type="EMBL" id="ML978181">
    <property type="protein sequence ID" value="KAF2031385.1"/>
    <property type="molecule type" value="Genomic_DNA"/>
</dbReference>
<dbReference type="Proteomes" id="UP000799777">
    <property type="component" value="Unassembled WGS sequence"/>
</dbReference>
<evidence type="ECO:0000313" key="1">
    <source>
        <dbReference type="EMBL" id="KAF2031385.1"/>
    </source>
</evidence>
<protein>
    <submittedName>
        <fullName evidence="1">Uncharacterized protein</fullName>
    </submittedName>
</protein>
<dbReference type="AlphaFoldDB" id="A0A9P4HD24"/>
<reference evidence="1" key="1">
    <citation type="journal article" date="2020" name="Stud. Mycol.">
        <title>101 Dothideomycetes genomes: a test case for predicting lifestyles and emergence of pathogens.</title>
        <authorList>
            <person name="Haridas S."/>
            <person name="Albert R."/>
            <person name="Binder M."/>
            <person name="Bloem J."/>
            <person name="Labutti K."/>
            <person name="Salamov A."/>
            <person name="Andreopoulos B."/>
            <person name="Baker S."/>
            <person name="Barry K."/>
            <person name="Bills G."/>
            <person name="Bluhm B."/>
            <person name="Cannon C."/>
            <person name="Castanera R."/>
            <person name="Culley D."/>
            <person name="Daum C."/>
            <person name="Ezra D."/>
            <person name="Gonzalez J."/>
            <person name="Henrissat B."/>
            <person name="Kuo A."/>
            <person name="Liang C."/>
            <person name="Lipzen A."/>
            <person name="Lutzoni F."/>
            <person name="Magnuson J."/>
            <person name="Mondo S."/>
            <person name="Nolan M."/>
            <person name="Ohm R."/>
            <person name="Pangilinan J."/>
            <person name="Park H.-J."/>
            <person name="Ramirez L."/>
            <person name="Alfaro M."/>
            <person name="Sun H."/>
            <person name="Tritt A."/>
            <person name="Yoshinaga Y."/>
            <person name="Zwiers L.-H."/>
            <person name="Turgeon B."/>
            <person name="Goodwin S."/>
            <person name="Spatafora J."/>
            <person name="Crous P."/>
            <person name="Grigoriev I."/>
        </authorList>
    </citation>
    <scope>NUCLEOTIDE SEQUENCE</scope>
    <source>
        <strain evidence="1">CBS 110217</strain>
    </source>
</reference>
<sequence>MWKVDLNVREQDESNRLGSKPISSNCATTPFFHMLMAGTRSANLHSLQIRAFLTMKCLREDEGKVMLSIGAEGPTVIDRLLQARRAVNTERELDNRLPFAGPVPKVSTAMPCERYNGVCASTGVVLTLNSAYGVVKVLSVMLRAVESRGQRLDIHREILGG</sequence>
<comment type="caution">
    <text evidence="1">The sequence shown here is derived from an EMBL/GenBank/DDBJ whole genome shotgun (WGS) entry which is preliminary data.</text>
</comment>
<proteinExistence type="predicted"/>
<keyword evidence="2" id="KW-1185">Reference proteome</keyword>
<name>A0A9P4HD24_9PLEO</name>
<organism evidence="1 2">
    <name type="scientific">Setomelanomma holmii</name>
    <dbReference type="NCBI Taxonomy" id="210430"/>
    <lineage>
        <taxon>Eukaryota</taxon>
        <taxon>Fungi</taxon>
        <taxon>Dikarya</taxon>
        <taxon>Ascomycota</taxon>
        <taxon>Pezizomycotina</taxon>
        <taxon>Dothideomycetes</taxon>
        <taxon>Pleosporomycetidae</taxon>
        <taxon>Pleosporales</taxon>
        <taxon>Pleosporineae</taxon>
        <taxon>Phaeosphaeriaceae</taxon>
        <taxon>Setomelanomma</taxon>
    </lineage>
</organism>